<gene>
    <name evidence="3" type="ORF">IFR04_011236</name>
</gene>
<accession>A0A8H7TAM3</accession>
<organism evidence="3 4">
    <name type="scientific">Cadophora malorum</name>
    <dbReference type="NCBI Taxonomy" id="108018"/>
    <lineage>
        <taxon>Eukaryota</taxon>
        <taxon>Fungi</taxon>
        <taxon>Dikarya</taxon>
        <taxon>Ascomycota</taxon>
        <taxon>Pezizomycotina</taxon>
        <taxon>Leotiomycetes</taxon>
        <taxon>Helotiales</taxon>
        <taxon>Ploettnerulaceae</taxon>
        <taxon>Cadophora</taxon>
    </lineage>
</organism>
<evidence type="ECO:0000256" key="2">
    <source>
        <dbReference type="SAM" id="MobiDB-lite"/>
    </source>
</evidence>
<feature type="coiled-coil region" evidence="1">
    <location>
        <begin position="485"/>
        <end position="512"/>
    </location>
</feature>
<dbReference type="EMBL" id="JAFJYH010000215">
    <property type="protein sequence ID" value="KAG4415622.1"/>
    <property type="molecule type" value="Genomic_DNA"/>
</dbReference>
<keyword evidence="1" id="KW-0175">Coiled coil</keyword>
<dbReference type="CDD" id="cd00303">
    <property type="entry name" value="retropepsin_like"/>
    <property type="match status" value="1"/>
</dbReference>
<dbReference type="AlphaFoldDB" id="A0A8H7TAM3"/>
<evidence type="ECO:0000256" key="1">
    <source>
        <dbReference type="SAM" id="Coils"/>
    </source>
</evidence>
<proteinExistence type="predicted"/>
<evidence type="ECO:0000313" key="3">
    <source>
        <dbReference type="EMBL" id="KAG4415622.1"/>
    </source>
</evidence>
<dbReference type="Gene3D" id="2.40.70.10">
    <property type="entry name" value="Acid Proteases"/>
    <property type="match status" value="1"/>
</dbReference>
<dbReference type="Proteomes" id="UP000664132">
    <property type="component" value="Unassembled WGS sequence"/>
</dbReference>
<feature type="region of interest" description="Disordered" evidence="2">
    <location>
        <begin position="553"/>
        <end position="573"/>
    </location>
</feature>
<dbReference type="OrthoDB" id="6079484at2759"/>
<feature type="region of interest" description="Disordered" evidence="2">
    <location>
        <begin position="108"/>
        <end position="153"/>
    </location>
</feature>
<dbReference type="InterPro" id="IPR021109">
    <property type="entry name" value="Peptidase_aspartic_dom_sf"/>
</dbReference>
<protein>
    <submittedName>
        <fullName evidence="3">Uncharacterized protein</fullName>
    </submittedName>
</protein>
<reference evidence="3" key="1">
    <citation type="submission" date="2021-02" db="EMBL/GenBank/DDBJ databases">
        <title>Genome sequence Cadophora malorum strain M34.</title>
        <authorList>
            <person name="Stefanovic E."/>
            <person name="Vu D."/>
            <person name="Scully C."/>
            <person name="Dijksterhuis J."/>
            <person name="Roader J."/>
            <person name="Houbraken J."/>
        </authorList>
    </citation>
    <scope>NUCLEOTIDE SEQUENCE</scope>
    <source>
        <strain evidence="3">M34</strain>
    </source>
</reference>
<comment type="caution">
    <text evidence="3">The sequence shown here is derived from an EMBL/GenBank/DDBJ whole genome shotgun (WGS) entry which is preliminary data.</text>
</comment>
<sequence length="573" mass="63792">MPNPSLLDQQSLMELTDVGVDLAQRQKSDEYWSWNNTGREYSLHGAVKEFVGWNEDSDTDSNCSAESVHRGGDGIPLDVAQFGSPVDENSTGLSLVVEPRPVAREAARCESISPDADEHKASGDNYASTEGSKPAEFTADGPAKPAAPRPSRTSASIWFDNNMEMWEKLSRTASWICGNGLERATITQLLETTELTLEGQPDFAASWRQLSKPSYDLKLPHKPKTDLPIILGGRTVHSLPGSGSEENIIAKDLADALGLKYQESPQEQMEFRRGNNKIFKAIGCVTVLCKFAKDPDVQIERLLHVLKTLVRPLIMGMKFLDATETLTKNKYRLQSSLAPLWLPLQCPVVHGEDTALKRLGTGMTKFGSQMGASRPWTGESRLRSRWAHGLQKRRKGIEMSFLLKDLTCDMILGEDFLEDTNAFETYRHAFAHAFALQANEALEPLSAESAAEEANSATRGRWDALRNRIRNFKKHHENVVNLQGVARLNRTFEALMDERDARENRIREQRDREIAQLPEDEQPAALQAEKEVREKYQADKQLLLEARRGTILAENGRASGSGSSPSSTSAAYI</sequence>
<name>A0A8H7TAM3_9HELO</name>
<keyword evidence="4" id="KW-1185">Reference proteome</keyword>
<evidence type="ECO:0000313" key="4">
    <source>
        <dbReference type="Proteomes" id="UP000664132"/>
    </source>
</evidence>
<feature type="compositionally biased region" description="Low complexity" evidence="2">
    <location>
        <begin position="556"/>
        <end position="573"/>
    </location>
</feature>